<proteinExistence type="predicted"/>
<evidence type="ECO:0000259" key="1">
    <source>
        <dbReference type="Pfam" id="PF13116"/>
    </source>
</evidence>
<evidence type="ECO:0000313" key="2">
    <source>
        <dbReference type="EMBL" id="VAW50591.1"/>
    </source>
</evidence>
<dbReference type="AlphaFoldDB" id="A0A3B0W5N8"/>
<dbReference type="InterPro" id="IPR025263">
    <property type="entry name" value="YhdP_central"/>
</dbReference>
<dbReference type="PANTHER" id="PTHR38690:SF1">
    <property type="entry name" value="PROTEASE"/>
    <property type="match status" value="1"/>
</dbReference>
<feature type="domain" description="YhdP central" evidence="1">
    <location>
        <begin position="868"/>
        <end position="1195"/>
    </location>
</feature>
<dbReference type="Pfam" id="PF13116">
    <property type="entry name" value="YhdP"/>
    <property type="match status" value="2"/>
</dbReference>
<reference evidence="2" key="1">
    <citation type="submission" date="2018-06" db="EMBL/GenBank/DDBJ databases">
        <authorList>
            <person name="Zhirakovskaya E."/>
        </authorList>
    </citation>
    <scope>NUCLEOTIDE SEQUENCE</scope>
</reference>
<protein>
    <recommendedName>
        <fullName evidence="1">YhdP central domain-containing protein</fullName>
    </recommendedName>
</protein>
<accession>A0A3B0W5N8</accession>
<dbReference type="EMBL" id="UOFD01000017">
    <property type="protein sequence ID" value="VAW50591.1"/>
    <property type="molecule type" value="Genomic_DNA"/>
</dbReference>
<sequence>MQWILRLRICITICLAVTLISAAVVFSVLRAVLPYATGYKNEIQLEISRQIGLPVEIESIDAAIHGFSPRLKLLKVSVFDEKNKIPLFNFKEAFVELDIIGSIMHRDFIVADVGLVGADISIEKLSENEWLVQGIKFSSKGASELPDKFLYMLQNADYLLHDSNIYYQDHTGDKLNISLLDINMDVENSFNNHEIKFSMNLPEDFGESLVVVADLNGEIDSLDGEIYVEAKKLKVKQWNKKFNLLDEYQIDTVLDVSIWSTLEESNVQDFVAQLTAKKLSVKNNKTARRWGADYLTTNLRFAKKEDNWNLTVSDFYFGTEKEAKWGRSVSFLASGDKEYYYVSADFLRLADLEEISSVFLTPELNEKLKGVNEYLSTRQVAADIYNFSLKIPKNMSEKNLLDKLILETSVNDFSMRDDEKGFAFSGFDASFQYNNKQMVVDLQTDNADVEWQKFFRQPVSAEILQGILTFDFNDDTLQVASSQLQLKNAHINSYSRFDLQILSDNTIFVDAQTNFYDVYGKYVTQYLPVDIMTPALVEWLDMAVTDGYVANGTFILRGDLNDFPYKNNEGVFQMLLPLQDVNMKFMEEWPLLTDASGILKFNNQSLVLTNAKGKTLDVQMFNGRAEFLDITVPHLTFKTDARGKNEELQRYIWNSPLNETLGDTMHLFQFKGDNNLSLTLEVPLDEDEIEVTFDGHLTFIDTEIYYPALGYGISDVNGTVDFTKTSVFADSIIAKVNNQPTTINAFTENGDFGPQVVFHLDSDVGIDYLLQRYDWVPKNWLTGSSAWSMDIEMPYDPKNYLVHIKANSYLDGTSIGISDKVSKIGSKKLQFSADINILDGNGLQVNAKITDDKINANDKTDQQDKNIVMDLFATRNDDELWRFDIKSTYITGKGEFTEGLGKDTQLKLDLDEIDMHALFVSENKKNSKPLIPSDFPPLRWKVGKVLWDNWTFTDVKVEADWHKHGMLINSFTLKGPAMSFDARGTWLTSWNGSHETVMNGNISSHNCGETLVGLGYQRSLDRCGYEASFDSKWPAEPYGLSWANMKGKTSFEMTDGEILEVDPGTGGRLLGMLNIFKLANRLAFDFDDVTRKGFSFDSIKGEFEFVNGDGSLRNFDVSAPAADINMFGSIGMVKHDYGLLMRVKPHTDTLTFAGATLLGGVVIGAGLALIQNVFDLGVIGHNVYSITGTWDKPVIEKIVERNEDDADDEDF</sequence>
<feature type="domain" description="YhdP central" evidence="1">
    <location>
        <begin position="1"/>
        <end position="858"/>
    </location>
</feature>
<gene>
    <name evidence="2" type="ORF">MNBD_GAMMA06-1670</name>
</gene>
<name>A0A3B0W5N8_9ZZZZ</name>
<dbReference type="InterPro" id="IPR011836">
    <property type="entry name" value="YhdP"/>
</dbReference>
<dbReference type="PANTHER" id="PTHR38690">
    <property type="entry name" value="PROTEASE-RELATED"/>
    <property type="match status" value="1"/>
</dbReference>
<organism evidence="2">
    <name type="scientific">hydrothermal vent metagenome</name>
    <dbReference type="NCBI Taxonomy" id="652676"/>
    <lineage>
        <taxon>unclassified sequences</taxon>
        <taxon>metagenomes</taxon>
        <taxon>ecological metagenomes</taxon>
    </lineage>
</organism>